<dbReference type="OrthoDB" id="5513339at2"/>
<dbReference type="Proteomes" id="UP000011131">
    <property type="component" value="Chromosome"/>
</dbReference>
<dbReference type="PROSITE" id="PS51257">
    <property type="entry name" value="PROKAR_LIPOPROTEIN"/>
    <property type="match status" value="1"/>
</dbReference>
<evidence type="ECO:0008006" key="3">
    <source>
        <dbReference type="Google" id="ProtNLM"/>
    </source>
</evidence>
<organism evidence="1 2">
    <name type="scientific">Myxococcus stipitatus (strain DSM 14675 / JCM 12634 / Mx s8)</name>
    <dbReference type="NCBI Taxonomy" id="1278073"/>
    <lineage>
        <taxon>Bacteria</taxon>
        <taxon>Pseudomonadati</taxon>
        <taxon>Myxococcota</taxon>
        <taxon>Myxococcia</taxon>
        <taxon>Myxococcales</taxon>
        <taxon>Cystobacterineae</taxon>
        <taxon>Myxococcaceae</taxon>
        <taxon>Myxococcus</taxon>
    </lineage>
</organism>
<dbReference type="Pfam" id="PF14412">
    <property type="entry name" value="AHH"/>
    <property type="match status" value="1"/>
</dbReference>
<proteinExistence type="predicted"/>
<dbReference type="STRING" id="1278073.MYSTI_06102"/>
<reference evidence="1 2" key="1">
    <citation type="journal article" date="2013" name="Genome Announc.">
        <title>Complete genome sequence of Myxococcus stipitatus strain DSM 14675, a fruiting myxobacterium.</title>
        <authorList>
            <person name="Huntley S."/>
            <person name="Kneip S."/>
            <person name="Treuner-Lange A."/>
            <person name="Sogaard-Andersen L."/>
        </authorList>
    </citation>
    <scope>NUCLEOTIDE SEQUENCE [LARGE SCALE GENOMIC DNA]</scope>
    <source>
        <strain evidence="2">DSM 14675 / JCM 12634 / Mx s8</strain>
    </source>
</reference>
<evidence type="ECO:0000313" key="2">
    <source>
        <dbReference type="Proteomes" id="UP000011131"/>
    </source>
</evidence>
<dbReference type="HOGENOM" id="CLU_041667_0_0_7"/>
<dbReference type="InterPro" id="IPR032871">
    <property type="entry name" value="AHH_dom_containing"/>
</dbReference>
<name>L7UHK7_MYXSD</name>
<dbReference type="eggNOG" id="COG4223">
    <property type="taxonomic scope" value="Bacteria"/>
</dbReference>
<sequence>MWVRWALPLLLLVTITGCATSRVVRLETGRDSFVVTPREEPGAEPDAAELDDDEFEESIVELARDVRPFRNPMQGARELFGVPSRSGVYRYESRPPRLTPLRRADAEGPHLLESYADDELTRAYGQWCKRKDQPGDCLRLLEEGPLLASDGKYTVAFAIAMDSVWEETAEALEDMADPGAVMATVTAAATMYLMLWVLPEPVSKGVAATLTALAIAYLGVDTVWRLLDGWLTLVREVERATTFAQLSAAGEAYGEVLGENAARVFVVLATAAVGSTAGLVAKAGRLPGSAQAALAVESQAGISFPALAGVRSVAVSAEGFTIALAPNALAMAGQGMGGGHRHHIATNKNDISAARGGPWSPRFRELFTRAGMELKDPENIVRVSGHKGPHPEQYHSFVFERLRTALGTCRKVADCQKALRGELRTLAKEAVTRGTELNSLLTRRKGAR</sequence>
<dbReference type="EMBL" id="CP004025">
    <property type="protein sequence ID" value="AGC47375.1"/>
    <property type="molecule type" value="Genomic_DNA"/>
</dbReference>
<gene>
    <name evidence="1" type="ordered locus">MYSTI_06102</name>
</gene>
<accession>L7UHK7</accession>
<dbReference type="RefSeq" id="WP_015351630.1">
    <property type="nucleotide sequence ID" value="NC_020126.1"/>
</dbReference>
<evidence type="ECO:0000313" key="1">
    <source>
        <dbReference type="EMBL" id="AGC47375.1"/>
    </source>
</evidence>
<dbReference type="PATRIC" id="fig|1278073.3.peg.6187"/>
<dbReference type="KEGG" id="msd:MYSTI_06102"/>
<protein>
    <recommendedName>
        <fullName evidence="3">Lipoprotein</fullName>
    </recommendedName>
</protein>
<dbReference type="AlphaFoldDB" id="L7UHK7"/>
<keyword evidence="2" id="KW-1185">Reference proteome</keyword>